<comment type="caution">
    <text evidence="1">The sequence shown here is derived from an EMBL/GenBank/DDBJ whole genome shotgun (WGS) entry which is preliminary data.</text>
</comment>
<accession>A0A1X0P3F6</accession>
<protein>
    <submittedName>
        <fullName evidence="1">Uncharacterized protein</fullName>
    </submittedName>
</protein>
<organism evidence="1 2">
    <name type="scientific">Trypanosoma theileri</name>
    <dbReference type="NCBI Taxonomy" id="67003"/>
    <lineage>
        <taxon>Eukaryota</taxon>
        <taxon>Discoba</taxon>
        <taxon>Euglenozoa</taxon>
        <taxon>Kinetoplastea</taxon>
        <taxon>Metakinetoplastina</taxon>
        <taxon>Trypanosomatida</taxon>
        <taxon>Trypanosomatidae</taxon>
        <taxon>Trypanosoma</taxon>
    </lineage>
</organism>
<dbReference type="VEuPathDB" id="TriTrypDB:TM35_000064520"/>
<reference evidence="1 2" key="1">
    <citation type="submission" date="2017-03" db="EMBL/GenBank/DDBJ databases">
        <title>An alternative strategy for trypanosome survival in the mammalian bloodstream revealed through genome and transcriptome analysis of the ubiquitous bovine parasite Trypanosoma (Megatrypanum) theileri.</title>
        <authorList>
            <person name="Kelly S."/>
            <person name="Ivens A."/>
            <person name="Mott A."/>
            <person name="O'Neill E."/>
            <person name="Emms D."/>
            <person name="Macleod O."/>
            <person name="Voorheis P."/>
            <person name="Matthews J."/>
            <person name="Matthews K."/>
            <person name="Carrington M."/>
        </authorList>
    </citation>
    <scope>NUCLEOTIDE SEQUENCE [LARGE SCALE GENOMIC DNA]</scope>
    <source>
        <strain evidence="1">Edinburgh</strain>
    </source>
</reference>
<proteinExistence type="predicted"/>
<dbReference type="RefSeq" id="XP_028885513.1">
    <property type="nucleotide sequence ID" value="XM_029023489.1"/>
</dbReference>
<dbReference type="Proteomes" id="UP000192257">
    <property type="component" value="Unassembled WGS sequence"/>
</dbReference>
<gene>
    <name evidence="1" type="ORF">TM35_000064520</name>
</gene>
<dbReference type="EMBL" id="NBCO01000006">
    <property type="protein sequence ID" value="ORC91447.1"/>
    <property type="molecule type" value="Genomic_DNA"/>
</dbReference>
<dbReference type="GeneID" id="39983269"/>
<evidence type="ECO:0000313" key="1">
    <source>
        <dbReference type="EMBL" id="ORC91447.1"/>
    </source>
</evidence>
<evidence type="ECO:0000313" key="2">
    <source>
        <dbReference type="Proteomes" id="UP000192257"/>
    </source>
</evidence>
<sequence length="111" mass="12678">METLQGVGLFVGIILRSVRINLRIALRIQLRSCKPGGQRLYVWHRAVHHLCISLLLLQIFLLERRSHQSKFHNGYAAAVLCLYGESDGLSNARMLLFSVLQGHQLIRFPVM</sequence>
<keyword evidence="2" id="KW-1185">Reference proteome</keyword>
<dbReference type="AlphaFoldDB" id="A0A1X0P3F6"/>
<name>A0A1X0P3F6_9TRYP</name>